<feature type="compositionally biased region" description="Basic and acidic residues" evidence="1">
    <location>
        <begin position="233"/>
        <end position="244"/>
    </location>
</feature>
<feature type="domain" description="Retrovirus-related Pol polyprotein from transposon TNT 1-94-like beta-barrel" evidence="2">
    <location>
        <begin position="276"/>
        <end position="317"/>
    </location>
</feature>
<sequence>MSNSIQFSIPRLITTNYENWNIQMKALLGSQDIWEVVEKGYEESQDDRAQMVAQRTVLVDLRKKDKKALYFIYQGLDEVRFKKVACATNSKQPCEIFENAHKGVEKVKKVHLQMLRGEFRTLKMKEGESISDYFTKVLSNINQMKRNGKNVEDKRVVEKILRSLDQKFDYVVATIEESKYVDTMIVDELMVSLQVHEQRILMRKEEPLEQTLKCKLTINKKKDGPTSESSQINRERYHNENNQVHEKVNYAKKEEGEDGILLLAEKEEEASNENIWYLDTGASNHMCGYKHMFKELDETVEGNISFGDTSKVQVKGI</sequence>
<feature type="non-terminal residue" evidence="4">
    <location>
        <position position="317"/>
    </location>
</feature>
<dbReference type="Proteomes" id="UP000504607">
    <property type="component" value="Unplaced"/>
</dbReference>
<dbReference type="OrthoDB" id="1301378at2759"/>
<evidence type="ECO:0000256" key="1">
    <source>
        <dbReference type="SAM" id="MobiDB-lite"/>
    </source>
</evidence>
<dbReference type="RefSeq" id="XP_010911570.1">
    <property type="nucleotide sequence ID" value="XM_010913268.1"/>
</dbReference>
<dbReference type="PANTHER" id="PTHR35317">
    <property type="entry name" value="OS04G0629600 PROTEIN"/>
    <property type="match status" value="1"/>
</dbReference>
<gene>
    <name evidence="4" type="primary">LOC105037627</name>
</gene>
<keyword evidence="3" id="KW-1185">Reference proteome</keyword>
<accession>A0A6I9QLT5</accession>
<feature type="region of interest" description="Disordered" evidence="1">
    <location>
        <begin position="220"/>
        <end position="244"/>
    </location>
</feature>
<dbReference type="AlphaFoldDB" id="A0A6I9QLT5"/>
<dbReference type="Pfam" id="PF22936">
    <property type="entry name" value="Pol_BBD"/>
    <property type="match status" value="1"/>
</dbReference>
<protein>
    <submittedName>
        <fullName evidence="4">Uncharacterized protein LOC105037627</fullName>
    </submittedName>
</protein>
<dbReference type="PANTHER" id="PTHR35317:SF28">
    <property type="entry name" value="ZINC FINGER, CCHC-TYPE, RIBONUCLEASE H-LIKE DOMAIN, GAG-PRE-INTEGRASE DOMAIN PROTEIN-RELATED"/>
    <property type="match status" value="1"/>
</dbReference>
<dbReference type="InParanoid" id="A0A6I9QLT5"/>
<organism evidence="3 4">
    <name type="scientific">Elaeis guineensis var. tenera</name>
    <name type="common">Oil palm</name>
    <dbReference type="NCBI Taxonomy" id="51953"/>
    <lineage>
        <taxon>Eukaryota</taxon>
        <taxon>Viridiplantae</taxon>
        <taxon>Streptophyta</taxon>
        <taxon>Embryophyta</taxon>
        <taxon>Tracheophyta</taxon>
        <taxon>Spermatophyta</taxon>
        <taxon>Magnoliopsida</taxon>
        <taxon>Liliopsida</taxon>
        <taxon>Arecaceae</taxon>
        <taxon>Arecoideae</taxon>
        <taxon>Cocoseae</taxon>
        <taxon>Elaeidinae</taxon>
        <taxon>Elaeis</taxon>
    </lineage>
</organism>
<evidence type="ECO:0000259" key="2">
    <source>
        <dbReference type="Pfam" id="PF22936"/>
    </source>
</evidence>
<dbReference type="InterPro" id="IPR054722">
    <property type="entry name" value="PolX-like_BBD"/>
</dbReference>
<proteinExistence type="predicted"/>
<evidence type="ECO:0000313" key="3">
    <source>
        <dbReference type="Proteomes" id="UP000504607"/>
    </source>
</evidence>
<dbReference type="Pfam" id="PF14223">
    <property type="entry name" value="Retrotran_gag_2"/>
    <property type="match status" value="1"/>
</dbReference>
<evidence type="ECO:0000313" key="4">
    <source>
        <dbReference type="RefSeq" id="XP_010911570.1"/>
    </source>
</evidence>
<reference evidence="4" key="1">
    <citation type="submission" date="2025-08" db="UniProtKB">
        <authorList>
            <consortium name="RefSeq"/>
        </authorList>
    </citation>
    <scope>IDENTIFICATION</scope>
</reference>
<name>A0A6I9QLT5_ELAGV</name>